<protein>
    <submittedName>
        <fullName evidence="1">Uncharacterized protein</fullName>
    </submittedName>
</protein>
<proteinExistence type="predicted"/>
<evidence type="ECO:0000313" key="2">
    <source>
        <dbReference type="Proteomes" id="UP000070092"/>
    </source>
</evidence>
<gene>
    <name evidence="1" type="ORF">HMPREF3196_01334</name>
</gene>
<comment type="caution">
    <text evidence="1">The sequence shown here is derived from an EMBL/GenBank/DDBJ whole genome shotgun (WGS) entry which is preliminary data.</text>
</comment>
<reference evidence="1 2" key="1">
    <citation type="submission" date="2016-01" db="EMBL/GenBank/DDBJ databases">
        <authorList>
            <person name="Oliw E.H."/>
        </authorList>
    </citation>
    <scope>NUCLEOTIDE SEQUENCE [LARGE SCALE GENOMIC DNA]</scope>
    <source>
        <strain evidence="1 2">MJR8628B</strain>
    </source>
</reference>
<evidence type="ECO:0000313" key="1">
    <source>
        <dbReference type="EMBL" id="KWZ80926.1"/>
    </source>
</evidence>
<sequence>MSNAYERRGAQLNMESLYIRHDVISERKLARLNPDRPVSFRAGQAVSRFGTTLGRCPLGLRSSVTHRHF</sequence>
<organism evidence="1 2">
    <name type="scientific">Bifidobacterium bifidum</name>
    <dbReference type="NCBI Taxonomy" id="1681"/>
    <lineage>
        <taxon>Bacteria</taxon>
        <taxon>Bacillati</taxon>
        <taxon>Actinomycetota</taxon>
        <taxon>Actinomycetes</taxon>
        <taxon>Bifidobacteriales</taxon>
        <taxon>Bifidobacteriaceae</taxon>
        <taxon>Bifidobacterium</taxon>
    </lineage>
</organism>
<dbReference type="AlphaFoldDB" id="A0A133KN47"/>
<dbReference type="EMBL" id="LRPO01000038">
    <property type="protein sequence ID" value="KWZ80926.1"/>
    <property type="molecule type" value="Genomic_DNA"/>
</dbReference>
<accession>A0A133KN47</accession>
<dbReference type="Proteomes" id="UP000070092">
    <property type="component" value="Unassembled WGS sequence"/>
</dbReference>
<name>A0A133KN47_BIFBI</name>